<dbReference type="Proteomes" id="UP001446871">
    <property type="component" value="Unassembled WGS sequence"/>
</dbReference>
<sequence>MPMEEDSAPPSKPFRAINKQPRPAFAKSISRGRIESYLGDPINPVVLQPEANRQARVEREVTAALAKLNGTSAKS</sequence>
<evidence type="ECO:0000313" key="2">
    <source>
        <dbReference type="EMBL" id="KAK8076867.1"/>
    </source>
</evidence>
<gene>
    <name evidence="2" type="ORF">PG996_003037</name>
</gene>
<dbReference type="EMBL" id="JAQQWM010000002">
    <property type="protein sequence ID" value="KAK8076867.1"/>
    <property type="molecule type" value="Genomic_DNA"/>
</dbReference>
<name>A0ABR1W1D6_9PEZI</name>
<feature type="region of interest" description="Disordered" evidence="1">
    <location>
        <begin position="1"/>
        <end position="25"/>
    </location>
</feature>
<comment type="caution">
    <text evidence="2">The sequence shown here is derived from an EMBL/GenBank/DDBJ whole genome shotgun (WGS) entry which is preliminary data.</text>
</comment>
<proteinExistence type="predicted"/>
<evidence type="ECO:0000256" key="1">
    <source>
        <dbReference type="SAM" id="MobiDB-lite"/>
    </source>
</evidence>
<organism evidence="2 3">
    <name type="scientific">Apiospora saccharicola</name>
    <dbReference type="NCBI Taxonomy" id="335842"/>
    <lineage>
        <taxon>Eukaryota</taxon>
        <taxon>Fungi</taxon>
        <taxon>Dikarya</taxon>
        <taxon>Ascomycota</taxon>
        <taxon>Pezizomycotina</taxon>
        <taxon>Sordariomycetes</taxon>
        <taxon>Xylariomycetidae</taxon>
        <taxon>Amphisphaeriales</taxon>
        <taxon>Apiosporaceae</taxon>
        <taxon>Apiospora</taxon>
    </lineage>
</organism>
<protein>
    <submittedName>
        <fullName evidence="2">Uncharacterized protein</fullName>
    </submittedName>
</protein>
<accession>A0ABR1W1D6</accession>
<reference evidence="2 3" key="1">
    <citation type="submission" date="2023-01" db="EMBL/GenBank/DDBJ databases">
        <title>Analysis of 21 Apiospora genomes using comparative genomics revels a genus with tremendous synthesis potential of carbohydrate active enzymes and secondary metabolites.</title>
        <authorList>
            <person name="Sorensen T."/>
        </authorList>
    </citation>
    <scope>NUCLEOTIDE SEQUENCE [LARGE SCALE GENOMIC DNA]</scope>
    <source>
        <strain evidence="2 3">CBS 83171</strain>
    </source>
</reference>
<keyword evidence="3" id="KW-1185">Reference proteome</keyword>
<evidence type="ECO:0000313" key="3">
    <source>
        <dbReference type="Proteomes" id="UP001446871"/>
    </source>
</evidence>